<dbReference type="GeneID" id="94693898"/>
<dbReference type="SUPFAM" id="SSF75620">
    <property type="entry name" value="Release factor"/>
    <property type="match status" value="1"/>
</dbReference>
<dbReference type="Proteomes" id="UP000183417">
    <property type="component" value="Unassembled WGS sequence"/>
</dbReference>
<dbReference type="InterPro" id="IPR000352">
    <property type="entry name" value="Pep_chain_release_fac_I"/>
</dbReference>
<protein>
    <submittedName>
        <fullName evidence="4">Peptide chain release factor</fullName>
    </submittedName>
</protein>
<accession>A0A1H3RXY3</accession>
<dbReference type="RefSeq" id="WP_074923113.1">
    <property type="nucleotide sequence ID" value="NZ_CP141274.1"/>
</dbReference>
<dbReference type="EMBL" id="FNPE01000017">
    <property type="protein sequence ID" value="SDZ30623.1"/>
    <property type="molecule type" value="Genomic_DNA"/>
</dbReference>
<reference evidence="4 5" key="1">
    <citation type="submission" date="2016-10" db="EMBL/GenBank/DDBJ databases">
        <authorList>
            <person name="de Groot N.N."/>
        </authorList>
    </citation>
    <scope>NUCLEOTIDE SEQUENCE [LARGE SCALE GENOMIC DNA]</scope>
    <source>
        <strain evidence="4 5">LMG 24775</strain>
    </source>
</reference>
<dbReference type="AlphaFoldDB" id="A0A1H3RXY3"/>
<evidence type="ECO:0000256" key="1">
    <source>
        <dbReference type="ARBA" id="ARBA00010835"/>
    </source>
</evidence>
<dbReference type="Gene3D" id="3.30.160.20">
    <property type="match status" value="1"/>
</dbReference>
<feature type="domain" description="Prokaryotic-type class I peptide chain release factors" evidence="3">
    <location>
        <begin position="108"/>
        <end position="188"/>
    </location>
</feature>
<feature type="region of interest" description="Disordered" evidence="2">
    <location>
        <begin position="172"/>
        <end position="199"/>
    </location>
</feature>
<dbReference type="InterPro" id="IPR017509">
    <property type="entry name" value="PrfH"/>
</dbReference>
<dbReference type="NCBIfam" id="TIGR03072">
    <property type="entry name" value="release_prfH"/>
    <property type="match status" value="1"/>
</dbReference>
<comment type="similarity">
    <text evidence="1">Belongs to the prokaryotic/mitochondrial release factor family.</text>
</comment>
<dbReference type="InterPro" id="IPR050057">
    <property type="entry name" value="Prokaryotic/Mito_RF"/>
</dbReference>
<dbReference type="Pfam" id="PF00472">
    <property type="entry name" value="RF-1"/>
    <property type="match status" value="1"/>
</dbReference>
<evidence type="ECO:0000313" key="4">
    <source>
        <dbReference type="EMBL" id="SDZ30623.1"/>
    </source>
</evidence>
<dbReference type="PANTHER" id="PTHR43804:SF9">
    <property type="entry name" value="PEPTIDE CHAIN RELEASE FACTOR HOMOLOG-RELATED"/>
    <property type="match status" value="1"/>
</dbReference>
<name>A0A1H3RXY3_9BURK</name>
<dbReference type="Gene3D" id="3.30.70.1660">
    <property type="match status" value="1"/>
</dbReference>
<dbReference type="PANTHER" id="PTHR43804">
    <property type="entry name" value="LD18447P"/>
    <property type="match status" value="1"/>
</dbReference>
<sequence length="199" mass="21894">MLLIQLTASHGPAECEHAVRLTLRELLRDCAASGITVDVLEETPTPAGYKSVLLRCEGDTGLLHGTLGAWLGTIQWVFDSPLRPHHPRRNWFVAVQKCEPPRQLPADGEIVFQACKASGKGGQHVNTTDSAVHALHVPSGISVKVMSERSQHANKRLARELLALKLARLNAQGEGQARRTRSQQHWEVERGSPVKVFRA</sequence>
<proteinExistence type="inferred from homology"/>
<evidence type="ECO:0000259" key="3">
    <source>
        <dbReference type="Pfam" id="PF00472"/>
    </source>
</evidence>
<gene>
    <name evidence="4" type="ORF">SAMN05421547_11769</name>
</gene>
<evidence type="ECO:0000313" key="5">
    <source>
        <dbReference type="Proteomes" id="UP000183417"/>
    </source>
</evidence>
<dbReference type="GO" id="GO:0003747">
    <property type="term" value="F:translation release factor activity"/>
    <property type="evidence" value="ECO:0007669"/>
    <property type="project" value="InterPro"/>
</dbReference>
<dbReference type="InterPro" id="IPR045853">
    <property type="entry name" value="Pep_chain_release_fac_I_sf"/>
</dbReference>
<evidence type="ECO:0000256" key="2">
    <source>
        <dbReference type="SAM" id="MobiDB-lite"/>
    </source>
</evidence>
<organism evidence="4 5">
    <name type="scientific">Delftia lacustris</name>
    <dbReference type="NCBI Taxonomy" id="558537"/>
    <lineage>
        <taxon>Bacteria</taxon>
        <taxon>Pseudomonadati</taxon>
        <taxon>Pseudomonadota</taxon>
        <taxon>Betaproteobacteria</taxon>
        <taxon>Burkholderiales</taxon>
        <taxon>Comamonadaceae</taxon>
        <taxon>Delftia</taxon>
    </lineage>
</organism>